<evidence type="ECO:0000256" key="3">
    <source>
        <dbReference type="ARBA" id="ARBA00012438"/>
    </source>
</evidence>
<evidence type="ECO:0000313" key="17">
    <source>
        <dbReference type="EMBL" id="GGF92628.1"/>
    </source>
</evidence>
<comment type="caution">
    <text evidence="17">The sequence shown here is derived from an EMBL/GenBank/DDBJ whole genome shotgun (WGS) entry which is preliminary data.</text>
</comment>
<dbReference type="SUPFAM" id="SSF55874">
    <property type="entry name" value="ATPase domain of HSP90 chaperone/DNA topoisomerase II/histidine kinase"/>
    <property type="match status" value="1"/>
</dbReference>
<dbReference type="GO" id="GO:0005886">
    <property type="term" value="C:plasma membrane"/>
    <property type="evidence" value="ECO:0007669"/>
    <property type="project" value="UniProtKB-SubCell"/>
</dbReference>
<evidence type="ECO:0000313" key="18">
    <source>
        <dbReference type="Proteomes" id="UP000644756"/>
    </source>
</evidence>
<keyword evidence="6" id="KW-0808">Transferase</keyword>
<dbReference type="InterPro" id="IPR003661">
    <property type="entry name" value="HisK_dim/P_dom"/>
</dbReference>
<dbReference type="InterPro" id="IPR005467">
    <property type="entry name" value="His_kinase_dom"/>
</dbReference>
<comment type="subcellular location">
    <subcellularLocation>
        <location evidence="2">Cell membrane</location>
        <topology evidence="2">Multi-pass membrane protein</topology>
    </subcellularLocation>
</comment>
<dbReference type="Proteomes" id="UP000644756">
    <property type="component" value="Unassembled WGS sequence"/>
</dbReference>
<dbReference type="SUPFAM" id="SSF47384">
    <property type="entry name" value="Homodimeric domain of signal transducing histidine kinase"/>
    <property type="match status" value="1"/>
</dbReference>
<dbReference type="InterPro" id="IPR000014">
    <property type="entry name" value="PAS"/>
</dbReference>
<dbReference type="PROSITE" id="PS50113">
    <property type="entry name" value="PAC"/>
    <property type="match status" value="1"/>
</dbReference>
<evidence type="ECO:0000256" key="1">
    <source>
        <dbReference type="ARBA" id="ARBA00000085"/>
    </source>
</evidence>
<dbReference type="PRINTS" id="PR00344">
    <property type="entry name" value="BCTRLSENSOR"/>
</dbReference>
<dbReference type="SMART" id="SM00388">
    <property type="entry name" value="HisKA"/>
    <property type="match status" value="1"/>
</dbReference>
<dbReference type="SUPFAM" id="SSF158472">
    <property type="entry name" value="HAMP domain-like"/>
    <property type="match status" value="1"/>
</dbReference>
<evidence type="ECO:0000256" key="7">
    <source>
        <dbReference type="ARBA" id="ARBA00022741"/>
    </source>
</evidence>
<keyword evidence="11 12" id="KW-0472">Membrane</keyword>
<dbReference type="PROSITE" id="PS50885">
    <property type="entry name" value="HAMP"/>
    <property type="match status" value="1"/>
</dbReference>
<evidence type="ECO:0000256" key="9">
    <source>
        <dbReference type="ARBA" id="ARBA00022840"/>
    </source>
</evidence>
<dbReference type="Gene3D" id="1.10.287.130">
    <property type="match status" value="1"/>
</dbReference>
<dbReference type="Pfam" id="PF00512">
    <property type="entry name" value="HisKA"/>
    <property type="match status" value="1"/>
</dbReference>
<dbReference type="EMBL" id="BMGR01000002">
    <property type="protein sequence ID" value="GGF92628.1"/>
    <property type="molecule type" value="Genomic_DNA"/>
</dbReference>
<dbReference type="RefSeq" id="WP_188529140.1">
    <property type="nucleotide sequence ID" value="NZ_BMGR01000002.1"/>
</dbReference>
<dbReference type="InterPro" id="IPR003660">
    <property type="entry name" value="HAMP_dom"/>
</dbReference>
<sequence length="762" mass="84872">MSIKMKLSLFISLIVTVVLTLNISIYYITTREELLENAEQQTRIIAKQIGATVEVSEQAKQLIEDSIGSMLRMAAIATAEQLPPKIADVTNDQLTQISKQLTIDHISLWKRIDNDIIVLKSSDPNELNMSSKSWDYWYTAFNQLFDGVPVTIPQGQKLPNYWSGPYNFATSNPNIINKWGNYYDGTTDYMINPYINADMLLQFEQKIGTNAMLSKMIKDNDGVLEITGFDPRFFGKDPILKIKQGMVVHNLDVRGVIFGQYVYVNQEADLEQMNNALRTGEMTTVKATISGQNVLKSFIPMSGSNNSDYVIGITIDQDAMEQGLNRQLLIHTLISLGLIAVTLVASYFISGFLMRSLNQVLVTVNQIAAGNFGTHIPISGKKDELGLLATSVNSMSDNLDHYMNRLKDSAEELRSTKEYLESFINHTSDAIHVSDLEGNVTQANKAFEDIYGWTAEELDGAPYYNIPSGYEADYIKLLKQVLEGEAIADYETVRLTKDGRMIDVSLTISPIRDGRGKIIAIASISRNITARKQTEEVLRRSEKLSVVGQLAAGVAHEIRNPLQTLKGFVQLNKSKGTLNEGHLDIMLSELDRINFIVSEFLVLAKPQVTSIQPIDIRETVNSLIVLLDSQAHLNSIEFETAFEAELPQVMGEPNQLKQVFLNIMKNAMEAMQDGGTIRIEIAKGDDKGQVVIRFIDQGVGMTEEELQRIGEPFFTNKETGTGLGLMVCQQIVANHKGKLNFYSQLGEGTTVEVILGSNYKEA</sequence>
<dbReference type="Gene3D" id="3.30.450.20">
    <property type="entry name" value="PAS domain"/>
    <property type="match status" value="1"/>
</dbReference>
<proteinExistence type="predicted"/>
<dbReference type="SMART" id="SM00091">
    <property type="entry name" value="PAS"/>
    <property type="match status" value="1"/>
</dbReference>
<evidence type="ECO:0000256" key="11">
    <source>
        <dbReference type="ARBA" id="ARBA00023136"/>
    </source>
</evidence>
<dbReference type="CDD" id="cd00130">
    <property type="entry name" value="PAS"/>
    <property type="match status" value="1"/>
</dbReference>
<dbReference type="InterPro" id="IPR003594">
    <property type="entry name" value="HATPase_dom"/>
</dbReference>
<dbReference type="PANTHER" id="PTHR43065">
    <property type="entry name" value="SENSOR HISTIDINE KINASE"/>
    <property type="match status" value="1"/>
</dbReference>
<keyword evidence="12" id="KW-1133">Transmembrane helix</keyword>
<keyword evidence="12" id="KW-0812">Transmembrane</keyword>
<gene>
    <name evidence="17" type="ORF">GCM10010916_07490</name>
</gene>
<keyword evidence="10" id="KW-0902">Two-component regulatory system</keyword>
<dbReference type="NCBIfam" id="TIGR00229">
    <property type="entry name" value="sensory_box"/>
    <property type="match status" value="1"/>
</dbReference>
<dbReference type="EC" id="2.7.13.3" evidence="3"/>
<reference evidence="17" key="1">
    <citation type="journal article" date="2014" name="Int. J. Syst. Evol. Microbiol.">
        <title>Complete genome sequence of Corynebacterium casei LMG S-19264T (=DSM 44701T), isolated from a smear-ripened cheese.</title>
        <authorList>
            <consortium name="US DOE Joint Genome Institute (JGI-PGF)"/>
            <person name="Walter F."/>
            <person name="Albersmeier A."/>
            <person name="Kalinowski J."/>
            <person name="Ruckert C."/>
        </authorList>
    </citation>
    <scope>NUCLEOTIDE SEQUENCE</scope>
    <source>
        <strain evidence="17">CGMCC 1.12987</strain>
    </source>
</reference>
<dbReference type="SMART" id="SM00387">
    <property type="entry name" value="HATPase_c"/>
    <property type="match status" value="1"/>
</dbReference>
<evidence type="ECO:0000256" key="4">
    <source>
        <dbReference type="ARBA" id="ARBA00022475"/>
    </source>
</evidence>
<evidence type="ECO:0000256" key="8">
    <source>
        <dbReference type="ARBA" id="ARBA00022777"/>
    </source>
</evidence>
<evidence type="ECO:0000256" key="5">
    <source>
        <dbReference type="ARBA" id="ARBA00022553"/>
    </source>
</evidence>
<dbReference type="InterPro" id="IPR001610">
    <property type="entry name" value="PAC"/>
</dbReference>
<dbReference type="GO" id="GO:0000155">
    <property type="term" value="F:phosphorelay sensor kinase activity"/>
    <property type="evidence" value="ECO:0007669"/>
    <property type="project" value="InterPro"/>
</dbReference>
<dbReference type="InterPro" id="IPR004358">
    <property type="entry name" value="Sig_transdc_His_kin-like_C"/>
</dbReference>
<feature type="domain" description="PAC" evidence="15">
    <location>
        <begin position="488"/>
        <end position="540"/>
    </location>
</feature>
<dbReference type="InterPro" id="IPR013656">
    <property type="entry name" value="PAS_4"/>
</dbReference>
<keyword evidence="5" id="KW-0597">Phosphoprotein</keyword>
<organism evidence="17 18">
    <name type="scientific">Paenibacillus abyssi</name>
    <dbReference type="NCBI Taxonomy" id="1340531"/>
    <lineage>
        <taxon>Bacteria</taxon>
        <taxon>Bacillati</taxon>
        <taxon>Bacillota</taxon>
        <taxon>Bacilli</taxon>
        <taxon>Bacillales</taxon>
        <taxon>Paenibacillaceae</taxon>
        <taxon>Paenibacillus</taxon>
    </lineage>
</organism>
<dbReference type="SMART" id="SM00086">
    <property type="entry name" value="PAC"/>
    <property type="match status" value="1"/>
</dbReference>
<dbReference type="CDD" id="cd00082">
    <property type="entry name" value="HisKA"/>
    <property type="match status" value="1"/>
</dbReference>
<keyword evidence="4" id="KW-1003">Cell membrane</keyword>
<keyword evidence="7" id="KW-0547">Nucleotide-binding</keyword>
<dbReference type="CDD" id="cd06225">
    <property type="entry name" value="HAMP"/>
    <property type="match status" value="1"/>
</dbReference>
<dbReference type="PANTHER" id="PTHR43065:SF34">
    <property type="entry name" value="SPORULATION KINASE A"/>
    <property type="match status" value="1"/>
</dbReference>
<dbReference type="Pfam" id="PF02518">
    <property type="entry name" value="HATPase_c"/>
    <property type="match status" value="1"/>
</dbReference>
<evidence type="ECO:0000259" key="15">
    <source>
        <dbReference type="PROSITE" id="PS50113"/>
    </source>
</evidence>
<evidence type="ECO:0000256" key="12">
    <source>
        <dbReference type="SAM" id="Phobius"/>
    </source>
</evidence>
<keyword evidence="8" id="KW-0418">Kinase</keyword>
<accession>A0A917CMC7</accession>
<dbReference type="Pfam" id="PF00672">
    <property type="entry name" value="HAMP"/>
    <property type="match status" value="1"/>
</dbReference>
<evidence type="ECO:0000256" key="6">
    <source>
        <dbReference type="ARBA" id="ARBA00022679"/>
    </source>
</evidence>
<evidence type="ECO:0000256" key="10">
    <source>
        <dbReference type="ARBA" id="ARBA00023012"/>
    </source>
</evidence>
<dbReference type="Gene3D" id="6.10.340.10">
    <property type="match status" value="1"/>
</dbReference>
<feature type="domain" description="HAMP" evidence="16">
    <location>
        <begin position="351"/>
        <end position="404"/>
    </location>
</feature>
<dbReference type="InterPro" id="IPR035965">
    <property type="entry name" value="PAS-like_dom_sf"/>
</dbReference>
<evidence type="ECO:0000259" key="14">
    <source>
        <dbReference type="PROSITE" id="PS50112"/>
    </source>
</evidence>
<name>A0A917CMC7_9BACL</name>
<dbReference type="InterPro" id="IPR000700">
    <property type="entry name" value="PAS-assoc_C"/>
</dbReference>
<evidence type="ECO:0000256" key="2">
    <source>
        <dbReference type="ARBA" id="ARBA00004651"/>
    </source>
</evidence>
<dbReference type="InterPro" id="IPR036890">
    <property type="entry name" value="HATPase_C_sf"/>
</dbReference>
<dbReference type="AlphaFoldDB" id="A0A917CMC7"/>
<evidence type="ECO:0000259" key="13">
    <source>
        <dbReference type="PROSITE" id="PS50109"/>
    </source>
</evidence>
<dbReference type="Pfam" id="PF08448">
    <property type="entry name" value="PAS_4"/>
    <property type="match status" value="1"/>
</dbReference>
<dbReference type="SMART" id="SM00304">
    <property type="entry name" value="HAMP"/>
    <property type="match status" value="1"/>
</dbReference>
<evidence type="ECO:0000259" key="16">
    <source>
        <dbReference type="PROSITE" id="PS50885"/>
    </source>
</evidence>
<dbReference type="InterPro" id="IPR036097">
    <property type="entry name" value="HisK_dim/P_sf"/>
</dbReference>
<dbReference type="PROSITE" id="PS50112">
    <property type="entry name" value="PAS"/>
    <property type="match status" value="1"/>
</dbReference>
<dbReference type="Gene3D" id="3.30.565.10">
    <property type="entry name" value="Histidine kinase-like ATPase, C-terminal domain"/>
    <property type="match status" value="1"/>
</dbReference>
<dbReference type="SUPFAM" id="SSF55785">
    <property type="entry name" value="PYP-like sensor domain (PAS domain)"/>
    <property type="match status" value="1"/>
</dbReference>
<feature type="domain" description="PAS" evidence="14">
    <location>
        <begin position="416"/>
        <end position="485"/>
    </location>
</feature>
<keyword evidence="18" id="KW-1185">Reference proteome</keyword>
<dbReference type="GO" id="GO:0005524">
    <property type="term" value="F:ATP binding"/>
    <property type="evidence" value="ECO:0007669"/>
    <property type="project" value="UniProtKB-KW"/>
</dbReference>
<keyword evidence="9" id="KW-0067">ATP-binding</keyword>
<dbReference type="PROSITE" id="PS50109">
    <property type="entry name" value="HIS_KIN"/>
    <property type="match status" value="1"/>
</dbReference>
<comment type="catalytic activity">
    <reaction evidence="1">
        <text>ATP + protein L-histidine = ADP + protein N-phospho-L-histidine.</text>
        <dbReference type="EC" id="2.7.13.3"/>
    </reaction>
</comment>
<feature type="transmembrane region" description="Helical" evidence="12">
    <location>
        <begin position="7"/>
        <end position="28"/>
    </location>
</feature>
<feature type="domain" description="Histidine kinase" evidence="13">
    <location>
        <begin position="553"/>
        <end position="759"/>
    </location>
</feature>
<reference evidence="17" key="2">
    <citation type="submission" date="2020-09" db="EMBL/GenBank/DDBJ databases">
        <authorList>
            <person name="Sun Q."/>
            <person name="Zhou Y."/>
        </authorList>
    </citation>
    <scope>NUCLEOTIDE SEQUENCE</scope>
    <source>
        <strain evidence="17">CGMCC 1.12987</strain>
    </source>
</reference>
<protein>
    <recommendedName>
        <fullName evidence="3">histidine kinase</fullName>
        <ecNumber evidence="3">2.7.13.3</ecNumber>
    </recommendedName>
</protein>